<organism evidence="1 2">
    <name type="scientific">Parasponia andersonii</name>
    <name type="common">Sponia andersonii</name>
    <dbReference type="NCBI Taxonomy" id="3476"/>
    <lineage>
        <taxon>Eukaryota</taxon>
        <taxon>Viridiplantae</taxon>
        <taxon>Streptophyta</taxon>
        <taxon>Embryophyta</taxon>
        <taxon>Tracheophyta</taxon>
        <taxon>Spermatophyta</taxon>
        <taxon>Magnoliopsida</taxon>
        <taxon>eudicotyledons</taxon>
        <taxon>Gunneridae</taxon>
        <taxon>Pentapetalae</taxon>
        <taxon>rosids</taxon>
        <taxon>fabids</taxon>
        <taxon>Rosales</taxon>
        <taxon>Cannabaceae</taxon>
        <taxon>Parasponia</taxon>
    </lineage>
</organism>
<comment type="caution">
    <text evidence="1">The sequence shown here is derived from an EMBL/GenBank/DDBJ whole genome shotgun (WGS) entry which is preliminary data.</text>
</comment>
<name>A0A2P5E459_PARAD</name>
<dbReference type="Proteomes" id="UP000237105">
    <property type="component" value="Unassembled WGS sequence"/>
</dbReference>
<reference evidence="2" key="1">
    <citation type="submission" date="2016-06" db="EMBL/GenBank/DDBJ databases">
        <title>Parallel loss of symbiosis genes in relatives of nitrogen-fixing non-legume Parasponia.</title>
        <authorList>
            <person name="Van Velzen R."/>
            <person name="Holmer R."/>
            <person name="Bu F."/>
            <person name="Rutten L."/>
            <person name="Van Zeijl A."/>
            <person name="Liu W."/>
            <person name="Santuari L."/>
            <person name="Cao Q."/>
            <person name="Sharma T."/>
            <person name="Shen D."/>
            <person name="Roswanjaya Y."/>
            <person name="Wardhani T."/>
            <person name="Kalhor M.S."/>
            <person name="Jansen J."/>
            <person name="Van den Hoogen J."/>
            <person name="Gungor B."/>
            <person name="Hartog M."/>
            <person name="Hontelez J."/>
            <person name="Verver J."/>
            <person name="Yang W.-C."/>
            <person name="Schijlen E."/>
            <person name="Repin R."/>
            <person name="Schilthuizen M."/>
            <person name="Schranz E."/>
            <person name="Heidstra R."/>
            <person name="Miyata K."/>
            <person name="Fedorova E."/>
            <person name="Kohlen W."/>
            <person name="Bisseling T."/>
            <person name="Smit S."/>
            <person name="Geurts R."/>
        </authorList>
    </citation>
    <scope>NUCLEOTIDE SEQUENCE [LARGE SCALE GENOMIC DNA]</scope>
    <source>
        <strain evidence="2">cv. WU1-14</strain>
    </source>
</reference>
<protein>
    <submittedName>
        <fullName evidence="1">Uncharacterized protein</fullName>
    </submittedName>
</protein>
<dbReference type="AlphaFoldDB" id="A0A2P5E459"/>
<gene>
    <name evidence="1" type="ORF">PanWU01x14_007760</name>
</gene>
<feature type="non-terminal residue" evidence="1">
    <location>
        <position position="1"/>
    </location>
</feature>
<proteinExistence type="predicted"/>
<accession>A0A2P5E459</accession>
<keyword evidence="2" id="KW-1185">Reference proteome</keyword>
<evidence type="ECO:0000313" key="2">
    <source>
        <dbReference type="Proteomes" id="UP000237105"/>
    </source>
</evidence>
<evidence type="ECO:0000313" key="1">
    <source>
        <dbReference type="EMBL" id="PON80326.1"/>
    </source>
</evidence>
<dbReference type="EMBL" id="JXTB01000002">
    <property type="protein sequence ID" value="PON80326.1"/>
    <property type="molecule type" value="Genomic_DNA"/>
</dbReference>
<sequence length="138" mass="15670">RVAAVLGERPRTCAGFANTPPSSVRMLGTSATEVLQDRDGRMRVHVIYNATWSTPERSNLRRNMDRVEYMGEGPSSCPAYNRWWQVLVEELLALCERLKFSYESGLHIKIAKSDASNPIKVWEYSCSLIFCQIVILDS</sequence>